<evidence type="ECO:0000313" key="2">
    <source>
        <dbReference type="Proteomes" id="UP000054538"/>
    </source>
</evidence>
<dbReference type="EMBL" id="KN825669">
    <property type="protein sequence ID" value="KIK82166.1"/>
    <property type="molecule type" value="Genomic_DNA"/>
</dbReference>
<dbReference type="AlphaFoldDB" id="A0A0D0DD19"/>
<name>A0A0D0DD19_9AGAM</name>
<gene>
    <name evidence="1" type="ORF">PAXRUDRAFT_832368</name>
</gene>
<proteinExistence type="predicted"/>
<keyword evidence="2" id="KW-1185">Reference proteome</keyword>
<reference evidence="2" key="2">
    <citation type="submission" date="2015-01" db="EMBL/GenBank/DDBJ databases">
        <title>Evolutionary Origins and Diversification of the Mycorrhizal Mutualists.</title>
        <authorList>
            <consortium name="DOE Joint Genome Institute"/>
            <consortium name="Mycorrhizal Genomics Consortium"/>
            <person name="Kohler A."/>
            <person name="Kuo A."/>
            <person name="Nagy L.G."/>
            <person name="Floudas D."/>
            <person name="Copeland A."/>
            <person name="Barry K.W."/>
            <person name="Cichocki N."/>
            <person name="Veneault-Fourrey C."/>
            <person name="LaButti K."/>
            <person name="Lindquist E.A."/>
            <person name="Lipzen A."/>
            <person name="Lundell T."/>
            <person name="Morin E."/>
            <person name="Murat C."/>
            <person name="Riley R."/>
            <person name="Ohm R."/>
            <person name="Sun H."/>
            <person name="Tunlid A."/>
            <person name="Henrissat B."/>
            <person name="Grigoriev I.V."/>
            <person name="Hibbett D.S."/>
            <person name="Martin F."/>
        </authorList>
    </citation>
    <scope>NUCLEOTIDE SEQUENCE [LARGE SCALE GENOMIC DNA]</scope>
    <source>
        <strain evidence="2">Ve08.2h10</strain>
    </source>
</reference>
<dbReference type="InParanoid" id="A0A0D0DD19"/>
<reference evidence="1 2" key="1">
    <citation type="submission" date="2014-04" db="EMBL/GenBank/DDBJ databases">
        <authorList>
            <consortium name="DOE Joint Genome Institute"/>
            <person name="Kuo A."/>
            <person name="Kohler A."/>
            <person name="Jargeat P."/>
            <person name="Nagy L.G."/>
            <person name="Floudas D."/>
            <person name="Copeland A."/>
            <person name="Barry K.W."/>
            <person name="Cichocki N."/>
            <person name="Veneault-Fourrey C."/>
            <person name="LaButti K."/>
            <person name="Lindquist E.A."/>
            <person name="Lipzen A."/>
            <person name="Lundell T."/>
            <person name="Morin E."/>
            <person name="Murat C."/>
            <person name="Sun H."/>
            <person name="Tunlid A."/>
            <person name="Henrissat B."/>
            <person name="Grigoriev I.V."/>
            <person name="Hibbett D.S."/>
            <person name="Martin F."/>
            <person name="Nordberg H.P."/>
            <person name="Cantor M.N."/>
            <person name="Hua S.X."/>
        </authorList>
    </citation>
    <scope>NUCLEOTIDE SEQUENCE [LARGE SCALE GENOMIC DNA]</scope>
    <source>
        <strain evidence="1 2">Ve08.2h10</strain>
    </source>
</reference>
<dbReference type="HOGENOM" id="CLU_1855927_0_0_1"/>
<protein>
    <submittedName>
        <fullName evidence="1">Uncharacterized protein</fullName>
    </submittedName>
</protein>
<sequence length="138" mass="15238">MIVVGMHHGVCVLSTESKVTGSTTRKGTSESSWPPSVCHLWGKQGHKVSRNGQWNQTVAGTGGVTRLFLQFKFVHNLEAWLQNRNRPQAWRLTRSTLLPNAPATIYSAHRLICSAGLGSELQTFDGAIRDYVASSIKY</sequence>
<dbReference type="Proteomes" id="UP000054538">
    <property type="component" value="Unassembled WGS sequence"/>
</dbReference>
<evidence type="ECO:0000313" key="1">
    <source>
        <dbReference type="EMBL" id="KIK82166.1"/>
    </source>
</evidence>
<organism evidence="1 2">
    <name type="scientific">Paxillus rubicundulus Ve08.2h10</name>
    <dbReference type="NCBI Taxonomy" id="930991"/>
    <lineage>
        <taxon>Eukaryota</taxon>
        <taxon>Fungi</taxon>
        <taxon>Dikarya</taxon>
        <taxon>Basidiomycota</taxon>
        <taxon>Agaricomycotina</taxon>
        <taxon>Agaricomycetes</taxon>
        <taxon>Agaricomycetidae</taxon>
        <taxon>Boletales</taxon>
        <taxon>Paxilineae</taxon>
        <taxon>Paxillaceae</taxon>
        <taxon>Paxillus</taxon>
    </lineage>
</organism>
<accession>A0A0D0DD19</accession>